<evidence type="ECO:0000256" key="2">
    <source>
        <dbReference type="ARBA" id="ARBA00022723"/>
    </source>
</evidence>
<dbReference type="InterPro" id="IPR050178">
    <property type="entry name" value="AspA/AstE_fam"/>
</dbReference>
<dbReference type="AlphaFoldDB" id="A0A956M2V9"/>
<dbReference type="GO" id="GO:0016788">
    <property type="term" value="F:hydrolase activity, acting on ester bonds"/>
    <property type="evidence" value="ECO:0007669"/>
    <property type="project" value="InterPro"/>
</dbReference>
<dbReference type="SUPFAM" id="SSF53187">
    <property type="entry name" value="Zn-dependent exopeptidases"/>
    <property type="match status" value="1"/>
</dbReference>
<keyword evidence="4" id="KW-0862">Zinc</keyword>
<organism evidence="6 7">
    <name type="scientific">Eiseniibacteriota bacterium</name>
    <dbReference type="NCBI Taxonomy" id="2212470"/>
    <lineage>
        <taxon>Bacteria</taxon>
        <taxon>Candidatus Eiseniibacteriota</taxon>
    </lineage>
</organism>
<gene>
    <name evidence="6" type="ORF">KC729_14660</name>
</gene>
<evidence type="ECO:0000313" key="6">
    <source>
        <dbReference type="EMBL" id="MCA9728930.1"/>
    </source>
</evidence>
<evidence type="ECO:0000256" key="4">
    <source>
        <dbReference type="ARBA" id="ARBA00022833"/>
    </source>
</evidence>
<dbReference type="GO" id="GO:0005829">
    <property type="term" value="C:cytosol"/>
    <property type="evidence" value="ECO:0007669"/>
    <property type="project" value="TreeGrafter"/>
</dbReference>
<dbReference type="Gene3D" id="3.40.630.10">
    <property type="entry name" value="Zn peptidases"/>
    <property type="match status" value="1"/>
</dbReference>
<dbReference type="InterPro" id="IPR055438">
    <property type="entry name" value="AstE_AspA_cat"/>
</dbReference>
<comment type="cofactor">
    <cofactor evidence="1">
        <name>Zn(2+)</name>
        <dbReference type="ChEBI" id="CHEBI:29105"/>
    </cofactor>
</comment>
<dbReference type="PANTHER" id="PTHR15162:SF7">
    <property type="entry name" value="SUCCINYLGLUTAMATE DESUCCINYLASE"/>
    <property type="match status" value="1"/>
</dbReference>
<proteinExistence type="predicted"/>
<feature type="domain" description="Succinylglutamate desuccinylase/Aspartoacylase catalytic" evidence="5">
    <location>
        <begin position="23"/>
        <end position="139"/>
    </location>
</feature>
<evidence type="ECO:0000313" key="7">
    <source>
        <dbReference type="Proteomes" id="UP000697710"/>
    </source>
</evidence>
<name>A0A956M2V9_UNCEI</name>
<keyword evidence="3" id="KW-0378">Hydrolase</keyword>
<dbReference type="EMBL" id="JAGQHR010000517">
    <property type="protein sequence ID" value="MCA9728930.1"/>
    <property type="molecule type" value="Genomic_DNA"/>
</dbReference>
<dbReference type="GO" id="GO:0046872">
    <property type="term" value="F:metal ion binding"/>
    <property type="evidence" value="ECO:0007669"/>
    <property type="project" value="UniProtKB-KW"/>
</dbReference>
<evidence type="ECO:0000256" key="1">
    <source>
        <dbReference type="ARBA" id="ARBA00001947"/>
    </source>
</evidence>
<protein>
    <submittedName>
        <fullName evidence="6">Succinylglutamate desuccinylase/aspartoacylase family protein</fullName>
    </submittedName>
</protein>
<evidence type="ECO:0000256" key="3">
    <source>
        <dbReference type="ARBA" id="ARBA00022801"/>
    </source>
</evidence>
<sequence>MSASSVLVQAVPRLVGRYASGSGAKLVVLGGIHGNEPAGLRAGERVLRRLQELAPPFAGEIVVIAGNTRALAADRRFLSKDLNRQFTPERVAAIRSSAESERADPEDAEMFELLQVLDAELGAAGGAAYYLDLHTTSAEGIPFVLFGDTLRNRAFADHVPLPIILGLEEQLDGTLLEHVNRQGYVTLGCEGGQHSSPAAVENHASLIWLALYHAGILGTELPEVREARVRLRRARGSRPHLVEVRYRHSIGPRDGFRMEPGFSSFDRVAPGRLLARDVRGEVRARWAGWVLMPLYQGLGEDGFFLASDVQPFWLFVSTMLRRARLAVLLQLLPGVTRHRDREDSLVVDTRIARWFPLEIFHLFGFRKLRWHGPVLIVSRRPHDLSPPTR</sequence>
<accession>A0A956M2V9</accession>
<dbReference type="Proteomes" id="UP000697710">
    <property type="component" value="Unassembled WGS sequence"/>
</dbReference>
<keyword evidence="2" id="KW-0479">Metal-binding</keyword>
<comment type="caution">
    <text evidence="6">The sequence shown here is derived from an EMBL/GenBank/DDBJ whole genome shotgun (WGS) entry which is preliminary data.</text>
</comment>
<dbReference type="Pfam" id="PF24827">
    <property type="entry name" value="AstE_AspA_cat"/>
    <property type="match status" value="1"/>
</dbReference>
<evidence type="ECO:0000259" key="5">
    <source>
        <dbReference type="Pfam" id="PF24827"/>
    </source>
</evidence>
<dbReference type="PANTHER" id="PTHR15162">
    <property type="entry name" value="ASPARTOACYLASE"/>
    <property type="match status" value="1"/>
</dbReference>
<reference evidence="6" key="1">
    <citation type="submission" date="2020-04" db="EMBL/GenBank/DDBJ databases">
        <authorList>
            <person name="Zhang T."/>
        </authorList>
    </citation>
    <scope>NUCLEOTIDE SEQUENCE</scope>
    <source>
        <strain evidence="6">HKST-UBA01</strain>
    </source>
</reference>
<reference evidence="6" key="2">
    <citation type="journal article" date="2021" name="Microbiome">
        <title>Successional dynamics and alternative stable states in a saline activated sludge microbial community over 9 years.</title>
        <authorList>
            <person name="Wang Y."/>
            <person name="Ye J."/>
            <person name="Ju F."/>
            <person name="Liu L."/>
            <person name="Boyd J.A."/>
            <person name="Deng Y."/>
            <person name="Parks D.H."/>
            <person name="Jiang X."/>
            <person name="Yin X."/>
            <person name="Woodcroft B.J."/>
            <person name="Tyson G.W."/>
            <person name="Hugenholtz P."/>
            <person name="Polz M.F."/>
            <person name="Zhang T."/>
        </authorList>
    </citation>
    <scope>NUCLEOTIDE SEQUENCE</scope>
    <source>
        <strain evidence="6">HKST-UBA01</strain>
    </source>
</reference>